<evidence type="ECO:0000313" key="1">
    <source>
        <dbReference type="EMBL" id="KRY98275.1"/>
    </source>
</evidence>
<comment type="caution">
    <text evidence="1">The sequence shown here is derived from an EMBL/GenBank/DDBJ whole genome shotgun (WGS) entry which is preliminary data.</text>
</comment>
<feature type="non-terminal residue" evidence="1">
    <location>
        <position position="37"/>
    </location>
</feature>
<dbReference type="Proteomes" id="UP000055024">
    <property type="component" value="Unassembled WGS sequence"/>
</dbReference>
<feature type="non-terminal residue" evidence="1">
    <location>
        <position position="1"/>
    </location>
</feature>
<dbReference type="EMBL" id="JYDP01001476">
    <property type="protein sequence ID" value="KRY98275.1"/>
    <property type="molecule type" value="Genomic_DNA"/>
</dbReference>
<keyword evidence="2" id="KW-1185">Reference proteome</keyword>
<dbReference type="AlphaFoldDB" id="A0A0V1GKA5"/>
<organism evidence="1 2">
    <name type="scientific">Trichinella zimbabwensis</name>
    <dbReference type="NCBI Taxonomy" id="268475"/>
    <lineage>
        <taxon>Eukaryota</taxon>
        <taxon>Metazoa</taxon>
        <taxon>Ecdysozoa</taxon>
        <taxon>Nematoda</taxon>
        <taxon>Enoplea</taxon>
        <taxon>Dorylaimia</taxon>
        <taxon>Trichinellida</taxon>
        <taxon>Trichinellidae</taxon>
        <taxon>Trichinella</taxon>
    </lineage>
</organism>
<protein>
    <submittedName>
        <fullName evidence="1">Uncharacterized protein</fullName>
    </submittedName>
</protein>
<accession>A0A0V1GKA5</accession>
<proteinExistence type="predicted"/>
<reference evidence="1 2" key="1">
    <citation type="submission" date="2015-01" db="EMBL/GenBank/DDBJ databases">
        <title>Evolution of Trichinella species and genotypes.</title>
        <authorList>
            <person name="Korhonen P.K."/>
            <person name="Edoardo P."/>
            <person name="Giuseppe L.R."/>
            <person name="Gasser R.B."/>
        </authorList>
    </citation>
    <scope>NUCLEOTIDE SEQUENCE [LARGE SCALE GENOMIC DNA]</scope>
    <source>
        <strain evidence="1">ISS1029</strain>
    </source>
</reference>
<gene>
    <name evidence="1" type="ORF">T11_8038</name>
</gene>
<evidence type="ECO:0000313" key="2">
    <source>
        <dbReference type="Proteomes" id="UP000055024"/>
    </source>
</evidence>
<name>A0A0V1GKA5_9BILA</name>
<sequence>LVPFRSQLFALKSHQDSNFFGNISRNTHFCNVRPGSL</sequence>